<reference evidence="1" key="2">
    <citation type="submission" date="2020-05" db="UniProtKB">
        <authorList>
            <consortium name="EnsemblMetazoa"/>
        </authorList>
    </citation>
    <scope>IDENTIFICATION</scope>
    <source>
        <strain evidence="1">IAEA</strain>
    </source>
</reference>
<sequence length="166" mass="17208">MKIENKYINAAQTQVTNTDTGNLSILDNNFTTSLLSHNHEHEAVTSQFTQLNGLALRHHRLPVEGVLAAFGGTPCPPGVPVVRGTPGNTEDCATWPPPLPVPPPPGPADARPAEELAVLYGVAGDTERAPGGTVDVTAIALATVGVVRLAVDDGTALVVKFVGCTC</sequence>
<dbReference type="VEuPathDB" id="VectorBase:GPPI005610"/>
<accession>A0A1B0AR88</accession>
<dbReference type="EnsemblMetazoa" id="GPPI005610-RA">
    <property type="protein sequence ID" value="GPPI005610-PA"/>
    <property type="gene ID" value="GPPI005610"/>
</dbReference>
<protein>
    <submittedName>
        <fullName evidence="1">Uncharacterized protein</fullName>
    </submittedName>
</protein>
<proteinExistence type="predicted"/>
<dbReference type="Proteomes" id="UP000092460">
    <property type="component" value="Unassembled WGS sequence"/>
</dbReference>
<name>A0A1B0AR88_9MUSC</name>
<dbReference type="AlphaFoldDB" id="A0A1B0AR88"/>
<evidence type="ECO:0000313" key="2">
    <source>
        <dbReference type="Proteomes" id="UP000092460"/>
    </source>
</evidence>
<keyword evidence="2" id="KW-1185">Reference proteome</keyword>
<dbReference type="EMBL" id="JXJN01002288">
    <property type="status" value="NOT_ANNOTATED_CDS"/>
    <property type="molecule type" value="Genomic_DNA"/>
</dbReference>
<reference evidence="2" key="1">
    <citation type="submission" date="2015-01" db="EMBL/GenBank/DDBJ databases">
        <authorList>
            <person name="Aksoy S."/>
            <person name="Warren W."/>
            <person name="Wilson R.K."/>
        </authorList>
    </citation>
    <scope>NUCLEOTIDE SEQUENCE [LARGE SCALE GENOMIC DNA]</scope>
    <source>
        <strain evidence="2">IAEA</strain>
    </source>
</reference>
<organism evidence="1 2">
    <name type="scientific">Glossina palpalis gambiensis</name>
    <dbReference type="NCBI Taxonomy" id="67801"/>
    <lineage>
        <taxon>Eukaryota</taxon>
        <taxon>Metazoa</taxon>
        <taxon>Ecdysozoa</taxon>
        <taxon>Arthropoda</taxon>
        <taxon>Hexapoda</taxon>
        <taxon>Insecta</taxon>
        <taxon>Pterygota</taxon>
        <taxon>Neoptera</taxon>
        <taxon>Endopterygota</taxon>
        <taxon>Diptera</taxon>
        <taxon>Brachycera</taxon>
        <taxon>Muscomorpha</taxon>
        <taxon>Hippoboscoidea</taxon>
        <taxon>Glossinidae</taxon>
        <taxon>Glossina</taxon>
    </lineage>
</organism>
<evidence type="ECO:0000313" key="1">
    <source>
        <dbReference type="EnsemblMetazoa" id="GPPI005610-PA"/>
    </source>
</evidence>